<name>A0ABT1WEF4_9BURK</name>
<dbReference type="Gene3D" id="3.90.550.10">
    <property type="entry name" value="Spore Coat Polysaccharide Biosynthesis Protein SpsA, Chain A"/>
    <property type="match status" value="1"/>
</dbReference>
<protein>
    <recommendedName>
        <fullName evidence="8">Molybdenum cofactor guanylyltransferase</fullName>
        <shortName evidence="8">MoCo guanylyltransferase</shortName>
        <ecNumber evidence="8">2.7.7.77</ecNumber>
    </recommendedName>
    <alternativeName>
        <fullName evidence="8">GTP:molybdopterin guanylyltransferase</fullName>
    </alternativeName>
    <alternativeName>
        <fullName evidence="8">Mo-MPT guanylyltransferase</fullName>
    </alternativeName>
    <alternativeName>
        <fullName evidence="8">Molybdopterin guanylyltransferase</fullName>
    </alternativeName>
    <alternativeName>
        <fullName evidence="8">Molybdopterin-guanine dinucleotide synthase</fullName>
        <shortName evidence="8">MGD synthase</shortName>
    </alternativeName>
</protein>
<dbReference type="Proteomes" id="UP001204142">
    <property type="component" value="Unassembled WGS sequence"/>
</dbReference>
<evidence type="ECO:0000256" key="3">
    <source>
        <dbReference type="ARBA" id="ARBA00022723"/>
    </source>
</evidence>
<keyword evidence="4 8" id="KW-0547">Nucleotide-binding</keyword>
<keyword evidence="2 8" id="KW-0808">Transferase</keyword>
<keyword evidence="1 8" id="KW-0963">Cytoplasm</keyword>
<comment type="subunit">
    <text evidence="8">Monomer.</text>
</comment>
<dbReference type="EMBL" id="JANIGO010000002">
    <property type="protein sequence ID" value="MCQ8895900.1"/>
    <property type="molecule type" value="Genomic_DNA"/>
</dbReference>
<evidence type="ECO:0000256" key="4">
    <source>
        <dbReference type="ARBA" id="ARBA00022741"/>
    </source>
</evidence>
<evidence type="ECO:0000313" key="11">
    <source>
        <dbReference type="Proteomes" id="UP001204142"/>
    </source>
</evidence>
<comment type="catalytic activity">
    <reaction evidence="8">
        <text>Mo-molybdopterin + GTP + H(+) = Mo-molybdopterin guanine dinucleotide + diphosphate</text>
        <dbReference type="Rhea" id="RHEA:34243"/>
        <dbReference type="ChEBI" id="CHEBI:15378"/>
        <dbReference type="ChEBI" id="CHEBI:33019"/>
        <dbReference type="ChEBI" id="CHEBI:37565"/>
        <dbReference type="ChEBI" id="CHEBI:71302"/>
        <dbReference type="ChEBI" id="CHEBI:71310"/>
        <dbReference type="EC" id="2.7.7.77"/>
    </reaction>
</comment>
<comment type="similarity">
    <text evidence="8">Belongs to the MobA family.</text>
</comment>
<keyword evidence="3 8" id="KW-0479">Metal-binding</keyword>
<comment type="function">
    <text evidence="8">Transfers a GMP moiety from GTP to Mo-molybdopterin (Mo-MPT) cofactor (Moco or molybdenum cofactor) to form Mo-molybdopterin guanine dinucleotide (Mo-MGD) cofactor.</text>
</comment>
<dbReference type="GO" id="GO:0061603">
    <property type="term" value="F:molybdenum cofactor guanylyltransferase activity"/>
    <property type="evidence" value="ECO:0007669"/>
    <property type="project" value="UniProtKB-EC"/>
</dbReference>
<feature type="binding site" evidence="8">
    <location>
        <position position="26"/>
    </location>
    <ligand>
        <name>GTP</name>
        <dbReference type="ChEBI" id="CHEBI:37565"/>
    </ligand>
</feature>
<feature type="binding site" evidence="8">
    <location>
        <position position="102"/>
    </location>
    <ligand>
        <name>GTP</name>
        <dbReference type="ChEBI" id="CHEBI:37565"/>
    </ligand>
</feature>
<dbReference type="RefSeq" id="WP_256763666.1">
    <property type="nucleotide sequence ID" value="NZ_JANIGO010000002.1"/>
</dbReference>
<reference evidence="10 11" key="1">
    <citation type="submission" date="2022-07" db="EMBL/GenBank/DDBJ databases">
        <authorList>
            <person name="Xamxidin M."/>
            <person name="Wu M."/>
        </authorList>
    </citation>
    <scope>NUCLEOTIDE SEQUENCE [LARGE SCALE GENOMIC DNA]</scope>
    <source>
        <strain evidence="10 11">NBRC 111650</strain>
    </source>
</reference>
<evidence type="ECO:0000256" key="1">
    <source>
        <dbReference type="ARBA" id="ARBA00022490"/>
    </source>
</evidence>
<sequence length="197" mass="21436">MNISPDQITAIILAGGQGRRMGGIDKGLQNFKGAPLALHALLRLQPQVGSVCINANRNLGVYEGFGVHVICDKEANFPGPLAGMHAALYEADVPFLVTVPCDVPSFPADLVEKLKAPFEADPSLQLSVASTAGRSHPVFCMMRIDVYENLDEFMRSGGRKIDAWYAKLNHAVVEFDDEDAFHNVNTLAELKELESRA</sequence>
<dbReference type="EC" id="2.7.7.77" evidence="8"/>
<keyword evidence="11" id="KW-1185">Reference proteome</keyword>
<dbReference type="InterPro" id="IPR025877">
    <property type="entry name" value="MobA-like_NTP_Trfase"/>
</dbReference>
<dbReference type="SUPFAM" id="SSF53448">
    <property type="entry name" value="Nucleotide-diphospho-sugar transferases"/>
    <property type="match status" value="1"/>
</dbReference>
<feature type="binding site" evidence="8">
    <location>
        <position position="54"/>
    </location>
    <ligand>
        <name>GTP</name>
        <dbReference type="ChEBI" id="CHEBI:37565"/>
    </ligand>
</feature>
<evidence type="ECO:0000256" key="6">
    <source>
        <dbReference type="ARBA" id="ARBA00023134"/>
    </source>
</evidence>
<keyword evidence="5 8" id="KW-0460">Magnesium</keyword>
<accession>A0ABT1WEF4</accession>
<gene>
    <name evidence="8 10" type="primary">mobA</name>
    <name evidence="10" type="ORF">NQT62_05540</name>
</gene>
<keyword evidence="10" id="KW-0548">Nucleotidyltransferase</keyword>
<comment type="subcellular location">
    <subcellularLocation>
        <location evidence="8">Cytoplasm</location>
    </subcellularLocation>
</comment>
<evidence type="ECO:0000256" key="5">
    <source>
        <dbReference type="ARBA" id="ARBA00022842"/>
    </source>
</evidence>
<feature type="domain" description="MobA-like NTP transferase" evidence="9">
    <location>
        <begin position="10"/>
        <end position="163"/>
    </location>
</feature>
<evidence type="ECO:0000256" key="2">
    <source>
        <dbReference type="ARBA" id="ARBA00022679"/>
    </source>
</evidence>
<comment type="caution">
    <text evidence="10">The sequence shown here is derived from an EMBL/GenBank/DDBJ whole genome shotgun (WGS) entry which is preliminary data.</text>
</comment>
<evidence type="ECO:0000313" key="10">
    <source>
        <dbReference type="EMBL" id="MCQ8895900.1"/>
    </source>
</evidence>
<comment type="cofactor">
    <cofactor evidence="8">
        <name>Mg(2+)</name>
        <dbReference type="ChEBI" id="CHEBI:18420"/>
    </cofactor>
</comment>
<feature type="binding site" evidence="8">
    <location>
        <position position="72"/>
    </location>
    <ligand>
        <name>GTP</name>
        <dbReference type="ChEBI" id="CHEBI:37565"/>
    </ligand>
</feature>
<proteinExistence type="inferred from homology"/>
<dbReference type="InterPro" id="IPR013482">
    <property type="entry name" value="Molybde_CF_guanTrfase"/>
</dbReference>
<keyword evidence="7 8" id="KW-0501">Molybdenum cofactor biosynthesis</keyword>
<organism evidence="10 11">
    <name type="scientific">Limnobacter humi</name>
    <dbReference type="NCBI Taxonomy" id="1778671"/>
    <lineage>
        <taxon>Bacteria</taxon>
        <taxon>Pseudomonadati</taxon>
        <taxon>Pseudomonadota</taxon>
        <taxon>Betaproteobacteria</taxon>
        <taxon>Burkholderiales</taxon>
        <taxon>Burkholderiaceae</taxon>
        <taxon>Limnobacter</taxon>
    </lineage>
</organism>
<comment type="domain">
    <text evidence="8">The N-terminal domain determines nucleotide recognition and specific binding, while the C-terminal domain determines the specific binding to the target protein.</text>
</comment>
<keyword evidence="6 8" id="KW-0342">GTP-binding</keyword>
<dbReference type="CDD" id="cd02503">
    <property type="entry name" value="MobA"/>
    <property type="match status" value="1"/>
</dbReference>
<dbReference type="PANTHER" id="PTHR19136:SF81">
    <property type="entry name" value="MOLYBDENUM COFACTOR GUANYLYLTRANSFERASE"/>
    <property type="match status" value="1"/>
</dbReference>
<dbReference type="NCBIfam" id="TIGR02665">
    <property type="entry name" value="molyb_mobA"/>
    <property type="match status" value="1"/>
</dbReference>
<evidence type="ECO:0000256" key="7">
    <source>
        <dbReference type="ARBA" id="ARBA00023150"/>
    </source>
</evidence>
<evidence type="ECO:0000256" key="8">
    <source>
        <dbReference type="HAMAP-Rule" id="MF_00316"/>
    </source>
</evidence>
<dbReference type="HAMAP" id="MF_00316">
    <property type="entry name" value="MobA"/>
    <property type="match status" value="1"/>
</dbReference>
<evidence type="ECO:0000259" key="9">
    <source>
        <dbReference type="Pfam" id="PF12804"/>
    </source>
</evidence>
<feature type="binding site" evidence="8">
    <location>
        <begin position="13"/>
        <end position="15"/>
    </location>
    <ligand>
        <name>GTP</name>
        <dbReference type="ChEBI" id="CHEBI:37565"/>
    </ligand>
</feature>
<dbReference type="InterPro" id="IPR029044">
    <property type="entry name" value="Nucleotide-diphossugar_trans"/>
</dbReference>
<feature type="binding site" evidence="8">
    <location>
        <position position="102"/>
    </location>
    <ligand>
        <name>Mg(2+)</name>
        <dbReference type="ChEBI" id="CHEBI:18420"/>
    </ligand>
</feature>
<dbReference type="PANTHER" id="PTHR19136">
    <property type="entry name" value="MOLYBDENUM COFACTOR GUANYLYLTRANSFERASE"/>
    <property type="match status" value="1"/>
</dbReference>
<dbReference type="Pfam" id="PF12804">
    <property type="entry name" value="NTP_transf_3"/>
    <property type="match status" value="1"/>
</dbReference>